<evidence type="ECO:0000313" key="2">
    <source>
        <dbReference type="Proteomes" id="UP000629619"/>
    </source>
</evidence>
<proteinExistence type="predicted"/>
<name>A0A919TKM0_9ACTN</name>
<dbReference type="EMBL" id="BOMW01000027">
    <property type="protein sequence ID" value="GIF05468.1"/>
    <property type="molecule type" value="Genomic_DNA"/>
</dbReference>
<comment type="caution">
    <text evidence="1">The sequence shown here is derived from an EMBL/GenBank/DDBJ whole genome shotgun (WGS) entry which is preliminary data.</text>
</comment>
<sequence>MALMVGSLNRIGSRPAGFSSGTDGARQMDQDRSLWDSMVIDLTGVDLESIPDIPANAFLTTLRHILDEPADQPETYLGFMSALGTE</sequence>
<accession>A0A919TKM0</accession>
<protein>
    <recommendedName>
        <fullName evidence="3">FXSXX-COOH protein</fullName>
    </recommendedName>
</protein>
<dbReference type="Proteomes" id="UP000629619">
    <property type="component" value="Unassembled WGS sequence"/>
</dbReference>
<evidence type="ECO:0008006" key="3">
    <source>
        <dbReference type="Google" id="ProtNLM"/>
    </source>
</evidence>
<reference evidence="1" key="1">
    <citation type="submission" date="2021-01" db="EMBL/GenBank/DDBJ databases">
        <title>Whole genome shotgun sequence of Actinoplanes siamensis NBRC 109076.</title>
        <authorList>
            <person name="Komaki H."/>
            <person name="Tamura T."/>
        </authorList>
    </citation>
    <scope>NUCLEOTIDE SEQUENCE</scope>
    <source>
        <strain evidence="1">NBRC 109076</strain>
    </source>
</reference>
<keyword evidence="2" id="KW-1185">Reference proteome</keyword>
<gene>
    <name evidence="1" type="ORF">Asi03nite_30060</name>
</gene>
<dbReference type="AlphaFoldDB" id="A0A919TKM0"/>
<organism evidence="1 2">
    <name type="scientific">Actinoplanes siamensis</name>
    <dbReference type="NCBI Taxonomy" id="1223317"/>
    <lineage>
        <taxon>Bacteria</taxon>
        <taxon>Bacillati</taxon>
        <taxon>Actinomycetota</taxon>
        <taxon>Actinomycetes</taxon>
        <taxon>Micromonosporales</taxon>
        <taxon>Micromonosporaceae</taxon>
        <taxon>Actinoplanes</taxon>
    </lineage>
</organism>
<evidence type="ECO:0000313" key="1">
    <source>
        <dbReference type="EMBL" id="GIF05468.1"/>
    </source>
</evidence>